<organism evidence="2 3">
    <name type="scientific">Kazachstania africana (strain ATCC 22294 / BCRC 22015 / CBS 2517 / CECT 1963 / NBRC 1671 / NRRL Y-8276)</name>
    <name type="common">Yeast</name>
    <name type="synonym">Kluyveromyces africanus</name>
    <dbReference type="NCBI Taxonomy" id="1071382"/>
    <lineage>
        <taxon>Eukaryota</taxon>
        <taxon>Fungi</taxon>
        <taxon>Dikarya</taxon>
        <taxon>Ascomycota</taxon>
        <taxon>Saccharomycotina</taxon>
        <taxon>Saccharomycetes</taxon>
        <taxon>Saccharomycetales</taxon>
        <taxon>Saccharomycetaceae</taxon>
        <taxon>Kazachstania</taxon>
    </lineage>
</organism>
<evidence type="ECO:0000256" key="1">
    <source>
        <dbReference type="SAM" id="Phobius"/>
    </source>
</evidence>
<keyword evidence="1" id="KW-0812">Transmembrane</keyword>
<feature type="transmembrane region" description="Helical" evidence="1">
    <location>
        <begin position="209"/>
        <end position="227"/>
    </location>
</feature>
<dbReference type="HOGENOM" id="CLU_007914_3_0_1"/>
<keyword evidence="1" id="KW-0472">Membrane</keyword>
<feature type="transmembrane region" description="Helical" evidence="1">
    <location>
        <begin position="301"/>
        <end position="323"/>
    </location>
</feature>
<dbReference type="PANTHER" id="PTHR21329">
    <property type="entry name" value="PHOSPHATIDYLINOSITOL N-ACETYLGLUCOSAMINYLTRANSFERASE SUBUNIT Q-RELATED"/>
    <property type="match status" value="1"/>
</dbReference>
<evidence type="ECO:0000313" key="2">
    <source>
        <dbReference type="EMBL" id="CCF56711.1"/>
    </source>
</evidence>
<dbReference type="KEGG" id="kaf:KAFR_0B04150"/>
<feature type="transmembrane region" description="Helical" evidence="1">
    <location>
        <begin position="115"/>
        <end position="134"/>
    </location>
</feature>
<evidence type="ECO:0000313" key="3">
    <source>
        <dbReference type="Proteomes" id="UP000005220"/>
    </source>
</evidence>
<feature type="transmembrane region" description="Helical" evidence="1">
    <location>
        <begin position="416"/>
        <end position="435"/>
    </location>
</feature>
<dbReference type="EMBL" id="HE650822">
    <property type="protein sequence ID" value="CCF56711.1"/>
    <property type="molecule type" value="Genomic_DNA"/>
</dbReference>
<dbReference type="InterPro" id="IPR007720">
    <property type="entry name" value="PigQ/GPI1"/>
</dbReference>
<gene>
    <name evidence="2" type="primary">KAFR0B04150</name>
    <name evidence="2" type="ORF">KAFR_0B04150</name>
</gene>
<dbReference type="STRING" id="1071382.H2AQR1"/>
<dbReference type="OrthoDB" id="70250at2759"/>
<reference evidence="2 3" key="1">
    <citation type="journal article" date="2011" name="Proc. Natl. Acad. Sci. U.S.A.">
        <title>Evolutionary erosion of yeast sex chromosomes by mating-type switching accidents.</title>
        <authorList>
            <person name="Gordon J.L."/>
            <person name="Armisen D."/>
            <person name="Proux-Wera E."/>
            <person name="Oheigeartaigh S.S."/>
            <person name="Byrne K.P."/>
            <person name="Wolfe K.H."/>
        </authorList>
    </citation>
    <scope>NUCLEOTIDE SEQUENCE [LARGE SCALE GENOMIC DNA]</scope>
    <source>
        <strain evidence="3">ATCC 22294 / BCRC 22015 / CBS 2517 / CECT 1963 / NBRC 1671 / NRRL Y-8276</strain>
    </source>
</reference>
<accession>H2AQR1</accession>
<dbReference type="AlphaFoldDB" id="H2AQR1"/>
<dbReference type="Pfam" id="PF05024">
    <property type="entry name" value="Gpi1"/>
    <property type="match status" value="1"/>
</dbReference>
<dbReference type="eggNOG" id="KOG1183">
    <property type="taxonomic scope" value="Eukaryota"/>
</dbReference>
<dbReference type="FunCoup" id="H2AQR1">
    <property type="interactions" value="108"/>
</dbReference>
<dbReference type="InParanoid" id="H2AQR1"/>
<feature type="transmembrane region" description="Helical" evidence="1">
    <location>
        <begin position="270"/>
        <end position="289"/>
    </location>
</feature>
<protein>
    <submittedName>
        <fullName evidence="2">Uncharacterized protein</fullName>
    </submittedName>
</protein>
<feature type="transmembrane region" description="Helical" evidence="1">
    <location>
        <begin position="380"/>
        <end position="404"/>
    </location>
</feature>
<feature type="transmembrane region" description="Helical" evidence="1">
    <location>
        <begin position="343"/>
        <end position="359"/>
    </location>
</feature>
<dbReference type="GO" id="GO:0006506">
    <property type="term" value="P:GPI anchor biosynthetic process"/>
    <property type="evidence" value="ECO:0007669"/>
    <property type="project" value="EnsemblFungi"/>
</dbReference>
<dbReference type="RefSeq" id="XP_003955846.1">
    <property type="nucleotide sequence ID" value="XM_003955797.1"/>
</dbReference>
<dbReference type="GeneID" id="13883250"/>
<keyword evidence="1" id="KW-1133">Transmembrane helix</keyword>
<dbReference type="Proteomes" id="UP000005220">
    <property type="component" value="Chromosome 2"/>
</dbReference>
<sequence>MFCNVLEFEAPKLNLMQFFSLDPISLALPEKELHNSKKVTLDNVKKIMYHKSYFNFSGNLPQSINLLNLYYTHLNAFSEKYSHLIIGENRLSEKLFSILLKCYQHSFLSRVTSRLLFYLLMSLCFIAQNIYLLLHWSYFPIVTISATLQQIDLRCQQIAYFPVQYLKINKNVTIRKALPRFRSYSEASASLRSELPCKFYPDYIRLYNTIWLIVNDVSFGLIIGAILHDQHDQLVNIVASSIQFCCYDSIKKITIFLSNNPFGIKLNEELASFLSELFLWIIEFTFNGFAKYFVDKSNLSWFLSLLTQIMCLSGASFGLSLIMDFFSILSLHLYLFYHISGKLYHWQLNCMISLFYLFCGKKRNVLRDRIDHHFFELDQLLMGTLLFLILVFLMPTVLAFYICYTILRLMAMCVEIFLESIIGLINHFPLFALLLRIKDPKRLPGGISINWNRTEPGLTIFTLENNPLKISRMFRPYSILMSKIRYNYFSSYTARQILKGLPLTLNRTKLYHVLYFSLPDGPIKARDIYAKLSDALANP</sequence>
<proteinExistence type="predicted"/>
<dbReference type="PANTHER" id="PTHR21329:SF3">
    <property type="entry name" value="PHOSPHATIDYLINOSITOL N-ACETYLGLUCOSAMINYLTRANSFERASE SUBUNIT Q"/>
    <property type="match status" value="1"/>
</dbReference>
<dbReference type="GO" id="GO:0000506">
    <property type="term" value="C:glycosylphosphatidylinositol-N-acetylglucosaminyltransferase (GPI-GnT) complex"/>
    <property type="evidence" value="ECO:0007669"/>
    <property type="project" value="EnsemblFungi"/>
</dbReference>
<keyword evidence="3" id="KW-1185">Reference proteome</keyword>
<name>H2AQR1_KAZAF</name>